<dbReference type="Pfam" id="PF13307">
    <property type="entry name" value="Helicase_C_2"/>
    <property type="match status" value="1"/>
</dbReference>
<dbReference type="Gene3D" id="3.40.50.300">
    <property type="entry name" value="P-loop containing nucleotide triphosphate hydrolases"/>
    <property type="match status" value="3"/>
</dbReference>
<dbReference type="OMA" id="WQTMGIL"/>
<keyword evidence="6" id="KW-0547">Nucleotide-binding</keyword>
<dbReference type="SMART" id="SM00491">
    <property type="entry name" value="HELICc2"/>
    <property type="match status" value="1"/>
</dbReference>
<dbReference type="InterPro" id="IPR010643">
    <property type="entry name" value="HBB"/>
</dbReference>
<dbReference type="OrthoDB" id="272481at2759"/>
<comment type="subcellular location">
    <subcellularLocation>
        <location evidence="2">Nucleus</location>
    </subcellularLocation>
</comment>
<dbReference type="InterPro" id="IPR014013">
    <property type="entry name" value="Helic_SF1/SF2_ATP-bd_DinG/Rad3"/>
</dbReference>
<keyword evidence="13" id="KW-0238">DNA-binding</keyword>
<dbReference type="GO" id="GO:0043139">
    <property type="term" value="F:5'-3' DNA helicase activity"/>
    <property type="evidence" value="ECO:0007669"/>
    <property type="project" value="UniProtKB-EC"/>
</dbReference>
<dbReference type="FunCoup" id="A0A0V0QUD5">
    <property type="interactions" value="393"/>
</dbReference>
<evidence type="ECO:0000256" key="12">
    <source>
        <dbReference type="ARBA" id="ARBA00023014"/>
    </source>
</evidence>
<dbReference type="GO" id="GO:0045951">
    <property type="term" value="P:positive regulation of mitotic recombination"/>
    <property type="evidence" value="ECO:0007669"/>
    <property type="project" value="TreeGrafter"/>
</dbReference>
<keyword evidence="10" id="KW-0067">ATP-binding</keyword>
<evidence type="ECO:0000256" key="4">
    <source>
        <dbReference type="ARBA" id="ARBA00022485"/>
    </source>
</evidence>
<evidence type="ECO:0000256" key="3">
    <source>
        <dbReference type="ARBA" id="ARBA00009146"/>
    </source>
</evidence>
<evidence type="ECO:0000256" key="5">
    <source>
        <dbReference type="ARBA" id="ARBA00022723"/>
    </source>
</evidence>
<evidence type="ECO:0000256" key="20">
    <source>
        <dbReference type="SAM" id="MobiDB-lite"/>
    </source>
</evidence>
<evidence type="ECO:0000256" key="1">
    <source>
        <dbReference type="ARBA" id="ARBA00001966"/>
    </source>
</evidence>
<dbReference type="InterPro" id="IPR013020">
    <property type="entry name" value="Rad3/Chl1-like"/>
</dbReference>
<dbReference type="EC" id="5.6.2.3" evidence="17"/>
<comment type="catalytic activity">
    <reaction evidence="18">
        <text>ATP + H2O = ADP + phosphate + H(+)</text>
        <dbReference type="Rhea" id="RHEA:13065"/>
        <dbReference type="ChEBI" id="CHEBI:15377"/>
        <dbReference type="ChEBI" id="CHEBI:15378"/>
        <dbReference type="ChEBI" id="CHEBI:30616"/>
        <dbReference type="ChEBI" id="CHEBI:43474"/>
        <dbReference type="ChEBI" id="CHEBI:456216"/>
        <dbReference type="EC" id="5.6.2.3"/>
    </reaction>
</comment>
<keyword evidence="4" id="KW-0004">4Fe-4S</keyword>
<dbReference type="GO" id="GO:0051539">
    <property type="term" value="F:4 iron, 4 sulfur cluster binding"/>
    <property type="evidence" value="ECO:0007669"/>
    <property type="project" value="UniProtKB-KW"/>
</dbReference>
<gene>
    <name evidence="22" type="ORF">PPERSA_01113</name>
</gene>
<dbReference type="FunFam" id="3.40.50.300:FF:000128">
    <property type="entry name" value="Putative DNA repair helicase RAD3"/>
    <property type="match status" value="1"/>
</dbReference>
<dbReference type="PANTHER" id="PTHR11472">
    <property type="entry name" value="DNA REPAIR DEAD HELICASE RAD3/XP-D SUBFAMILY MEMBER"/>
    <property type="match status" value="1"/>
</dbReference>
<comment type="cofactor">
    <cofactor evidence="1">
        <name>[4Fe-4S] cluster</name>
        <dbReference type="ChEBI" id="CHEBI:49883"/>
    </cofactor>
</comment>
<evidence type="ECO:0000313" key="23">
    <source>
        <dbReference type="Proteomes" id="UP000054937"/>
    </source>
</evidence>
<evidence type="ECO:0000256" key="8">
    <source>
        <dbReference type="ARBA" id="ARBA00022801"/>
    </source>
</evidence>
<dbReference type="GO" id="GO:0006289">
    <property type="term" value="P:nucleotide-excision repair"/>
    <property type="evidence" value="ECO:0007669"/>
    <property type="project" value="InterPro"/>
</dbReference>
<evidence type="ECO:0000256" key="7">
    <source>
        <dbReference type="ARBA" id="ARBA00022763"/>
    </source>
</evidence>
<dbReference type="InterPro" id="IPR045028">
    <property type="entry name" value="DinG/Rad3-like"/>
</dbReference>
<evidence type="ECO:0000256" key="16">
    <source>
        <dbReference type="ARBA" id="ARBA00023242"/>
    </source>
</evidence>
<proteinExistence type="inferred from homology"/>
<name>A0A0V0QUD5_PSEPJ</name>
<dbReference type="EMBL" id="LDAU01000102">
    <property type="protein sequence ID" value="KRX06035.1"/>
    <property type="molecule type" value="Genomic_DNA"/>
</dbReference>
<dbReference type="GO" id="GO:0005524">
    <property type="term" value="F:ATP binding"/>
    <property type="evidence" value="ECO:0007669"/>
    <property type="project" value="UniProtKB-KW"/>
</dbReference>
<reference evidence="22 23" key="1">
    <citation type="journal article" date="2015" name="Sci. Rep.">
        <title>Genome of the facultative scuticociliatosis pathogen Pseudocohnilembus persalinus provides insight into its virulence through horizontal gene transfer.</title>
        <authorList>
            <person name="Xiong J."/>
            <person name="Wang G."/>
            <person name="Cheng J."/>
            <person name="Tian M."/>
            <person name="Pan X."/>
            <person name="Warren A."/>
            <person name="Jiang C."/>
            <person name="Yuan D."/>
            <person name="Miao W."/>
        </authorList>
    </citation>
    <scope>NUCLEOTIDE SEQUENCE [LARGE SCALE GENOMIC DNA]</scope>
    <source>
        <strain evidence="22">36N120E</strain>
    </source>
</reference>
<comment type="similarity">
    <text evidence="3">Belongs to the helicase family. RAD3/XPD subfamily.</text>
</comment>
<dbReference type="NCBIfam" id="TIGR00604">
    <property type="entry name" value="rad3"/>
    <property type="match status" value="1"/>
</dbReference>
<evidence type="ECO:0000256" key="2">
    <source>
        <dbReference type="ARBA" id="ARBA00004123"/>
    </source>
</evidence>
<dbReference type="GO" id="GO:0016818">
    <property type="term" value="F:hydrolase activity, acting on acid anhydrides, in phosphorus-containing anhydrides"/>
    <property type="evidence" value="ECO:0007669"/>
    <property type="project" value="InterPro"/>
</dbReference>
<feature type="region of interest" description="Disordered" evidence="20">
    <location>
        <begin position="742"/>
        <end position="771"/>
    </location>
</feature>
<dbReference type="InterPro" id="IPR027417">
    <property type="entry name" value="P-loop_NTPase"/>
</dbReference>
<dbReference type="Pfam" id="PF06733">
    <property type="entry name" value="DEAD_2"/>
    <property type="match status" value="1"/>
</dbReference>
<dbReference type="GO" id="GO:0005634">
    <property type="term" value="C:nucleus"/>
    <property type="evidence" value="ECO:0007669"/>
    <property type="project" value="UniProtKB-SubCell"/>
</dbReference>
<dbReference type="Pfam" id="PF06777">
    <property type="entry name" value="HBB"/>
    <property type="match status" value="1"/>
</dbReference>
<evidence type="ECO:0000256" key="6">
    <source>
        <dbReference type="ARBA" id="ARBA00022741"/>
    </source>
</evidence>
<dbReference type="AlphaFoldDB" id="A0A0V0QUD5"/>
<dbReference type="InterPro" id="IPR001945">
    <property type="entry name" value="RAD3/XPD"/>
</dbReference>
<dbReference type="InParanoid" id="A0A0V0QUD5"/>
<keyword evidence="23" id="KW-1185">Reference proteome</keyword>
<dbReference type="GO" id="GO:0006366">
    <property type="term" value="P:transcription by RNA polymerase II"/>
    <property type="evidence" value="ECO:0007669"/>
    <property type="project" value="TreeGrafter"/>
</dbReference>
<evidence type="ECO:0000256" key="13">
    <source>
        <dbReference type="ARBA" id="ARBA00023125"/>
    </source>
</evidence>
<evidence type="ECO:0000256" key="14">
    <source>
        <dbReference type="ARBA" id="ARBA00023204"/>
    </source>
</evidence>
<organism evidence="22 23">
    <name type="scientific">Pseudocohnilembus persalinus</name>
    <name type="common">Ciliate</name>
    <dbReference type="NCBI Taxonomy" id="266149"/>
    <lineage>
        <taxon>Eukaryota</taxon>
        <taxon>Sar</taxon>
        <taxon>Alveolata</taxon>
        <taxon>Ciliophora</taxon>
        <taxon>Intramacronucleata</taxon>
        <taxon>Oligohymenophorea</taxon>
        <taxon>Scuticociliatia</taxon>
        <taxon>Philasterida</taxon>
        <taxon>Pseudocohnilembidae</taxon>
        <taxon>Pseudocohnilembus</taxon>
    </lineage>
</organism>
<evidence type="ECO:0000256" key="11">
    <source>
        <dbReference type="ARBA" id="ARBA00023004"/>
    </source>
</evidence>
<keyword evidence="19" id="KW-0175">Coiled coil</keyword>
<dbReference type="PRINTS" id="PR00852">
    <property type="entry name" value="XRODRMPGMNTD"/>
</dbReference>
<dbReference type="Proteomes" id="UP000054937">
    <property type="component" value="Unassembled WGS sequence"/>
</dbReference>
<dbReference type="GO" id="GO:0046872">
    <property type="term" value="F:metal ion binding"/>
    <property type="evidence" value="ECO:0007669"/>
    <property type="project" value="UniProtKB-KW"/>
</dbReference>
<evidence type="ECO:0000313" key="22">
    <source>
        <dbReference type="EMBL" id="KRX06035.1"/>
    </source>
</evidence>
<evidence type="ECO:0000256" key="9">
    <source>
        <dbReference type="ARBA" id="ARBA00022806"/>
    </source>
</evidence>
<dbReference type="SMART" id="SM00488">
    <property type="entry name" value="DEXDc2"/>
    <property type="match status" value="1"/>
</dbReference>
<keyword evidence="15" id="KW-0413">Isomerase</keyword>
<evidence type="ECO:0000256" key="19">
    <source>
        <dbReference type="SAM" id="Coils"/>
    </source>
</evidence>
<accession>A0A0V0QUD5</accession>
<evidence type="ECO:0000256" key="18">
    <source>
        <dbReference type="ARBA" id="ARBA00048954"/>
    </source>
</evidence>
<sequence>MKALRHAFENEGHGILEMPTGTGKTVSLLACILSYLATHPDKYKKVIYCTRTVVEMEKTLEEVREVIKTRKQEFPEEQYKFVCSGLTARKNLCINKDVRQLNNGDKVDAECRKRTSHWVRLKNMKLNDDDQNKMFCPYFETFEEQKDELKFDDGVYNLDDIKGYGKKNNICPYFLAKKIVAQSNVIVYNYLYMLDPQLDNLIPEEIRKDCIVVFDEAHNIDNICLEAFSVKINKALLNNASQNVDRIQAKLDNVENTNKQKMEQEYQTLLKGLQERGKITQQKVQESKDLPEEMKQEAIPFSIRKARPFINHLKKLVIFLKNKLKEKSDAIIDPPQFLKEVQITNKTDTKTLKQEQKKNINFFIKFFTKRFTEERLSILMNTLEIAETDEYKAISQIARFSSLLSQYAFGFKIIFQPNPRDGALNDPFLNFACLDSSLAIKPVFEAFKSVILTSGTMSPLEMLPKILDFKPVVCQSINIELTTNTIQPLIITKGIDFSELSSEYQARNNIEITRSYALLLLELCQLVPDGIVVFFPSYMYMEKVIQEWNEEKILEQLQKHKLLYFESKDVQQCSTSLQHYRRACDSGRGAVFFSIARGKIAEGIDFNHHYGRCVLMLGFPVQNSNDPILLERCKFLTENHKISKNDYIEFDAMRQAAQCLGRVIRGKKDYGLMVMAEKRFARSRVKSKLPKWIKRQMKDSYQDISIDLALNISRIYYKEMGNDFELDPQSYFTKQYFEEQEAIQQQQKENENDNLENSSIFNENKMNEEVV</sequence>
<keyword evidence="12" id="KW-0411">Iron-sulfur</keyword>
<keyword evidence="14" id="KW-0234">DNA repair</keyword>
<dbReference type="InterPro" id="IPR006555">
    <property type="entry name" value="ATP-dep_Helicase_C"/>
</dbReference>
<keyword evidence="7" id="KW-0227">DNA damage</keyword>
<dbReference type="FunFam" id="3.40.50.300:FF:000135">
    <property type="entry name" value="DNA repair helicase RAD3, putative"/>
    <property type="match status" value="1"/>
</dbReference>
<dbReference type="PANTHER" id="PTHR11472:SF1">
    <property type="entry name" value="GENERAL TRANSCRIPTION AND DNA REPAIR FACTOR IIH HELICASE SUBUNIT XPD"/>
    <property type="match status" value="1"/>
</dbReference>
<feature type="coiled-coil region" evidence="19">
    <location>
        <begin position="237"/>
        <end position="264"/>
    </location>
</feature>
<evidence type="ECO:0000256" key="15">
    <source>
        <dbReference type="ARBA" id="ARBA00023235"/>
    </source>
</evidence>
<dbReference type="PROSITE" id="PS51193">
    <property type="entry name" value="HELICASE_ATP_BIND_2"/>
    <property type="match status" value="1"/>
</dbReference>
<dbReference type="SUPFAM" id="SSF52540">
    <property type="entry name" value="P-loop containing nucleoside triphosphate hydrolases"/>
    <property type="match status" value="1"/>
</dbReference>
<keyword evidence="11" id="KW-0408">Iron</keyword>
<evidence type="ECO:0000256" key="10">
    <source>
        <dbReference type="ARBA" id="ARBA00022840"/>
    </source>
</evidence>
<dbReference type="InterPro" id="IPR010614">
    <property type="entry name" value="RAD3-like_helicase_DEAD"/>
</dbReference>
<evidence type="ECO:0000259" key="21">
    <source>
        <dbReference type="PROSITE" id="PS51193"/>
    </source>
</evidence>
<protein>
    <recommendedName>
        <fullName evidence="17">DNA 5'-3' helicase</fullName>
        <ecNumber evidence="17">5.6.2.3</ecNumber>
    </recommendedName>
</protein>
<feature type="domain" description="Helicase ATP-binding" evidence="21">
    <location>
        <begin position="1"/>
        <end position="269"/>
    </location>
</feature>
<dbReference type="InterPro" id="IPR006554">
    <property type="entry name" value="Helicase-like_DEXD_c2"/>
</dbReference>
<evidence type="ECO:0000256" key="17">
    <source>
        <dbReference type="ARBA" id="ARBA00044969"/>
    </source>
</evidence>
<dbReference type="CDD" id="cd18788">
    <property type="entry name" value="SF2_C_XPD"/>
    <property type="match status" value="1"/>
</dbReference>
<feature type="compositionally biased region" description="Polar residues" evidence="20">
    <location>
        <begin position="755"/>
        <end position="764"/>
    </location>
</feature>
<keyword evidence="9" id="KW-0347">Helicase</keyword>
<dbReference type="FunFam" id="1.10.30.20:FF:000001">
    <property type="entry name" value="DNA repair helicase rad15"/>
    <property type="match status" value="1"/>
</dbReference>
<keyword evidence="8 22" id="KW-0378">Hydrolase</keyword>
<dbReference type="Gene3D" id="1.10.275.40">
    <property type="match status" value="1"/>
</dbReference>
<comment type="caution">
    <text evidence="22">The sequence shown here is derived from an EMBL/GenBank/DDBJ whole genome shotgun (WGS) entry which is preliminary data.</text>
</comment>
<keyword evidence="5" id="KW-0479">Metal-binding</keyword>
<keyword evidence="16" id="KW-0539">Nucleus</keyword>
<dbReference type="GO" id="GO:0003684">
    <property type="term" value="F:damaged DNA binding"/>
    <property type="evidence" value="ECO:0007669"/>
    <property type="project" value="TreeGrafter"/>
</dbReference>